<evidence type="ECO:0000256" key="2">
    <source>
        <dbReference type="ARBA" id="ARBA00022448"/>
    </source>
</evidence>
<evidence type="ECO:0000256" key="9">
    <source>
        <dbReference type="ARBA" id="ARBA00037934"/>
    </source>
</evidence>
<keyword evidence="15" id="KW-1185">Reference proteome</keyword>
<dbReference type="InterPro" id="IPR056173">
    <property type="entry name" value="Sec20_C"/>
</dbReference>
<dbReference type="GeneID" id="28741275"/>
<feature type="region of interest" description="Disordered" evidence="11">
    <location>
        <begin position="317"/>
        <end position="383"/>
    </location>
</feature>
<evidence type="ECO:0000313" key="15">
    <source>
        <dbReference type="Proteomes" id="UP000038010"/>
    </source>
</evidence>
<feature type="compositionally biased region" description="Basic and acidic residues" evidence="11">
    <location>
        <begin position="147"/>
        <end position="161"/>
    </location>
</feature>
<feature type="compositionally biased region" description="Basic and acidic residues" evidence="11">
    <location>
        <begin position="353"/>
        <end position="383"/>
    </location>
</feature>
<dbReference type="OrthoDB" id="46868at2759"/>
<proteinExistence type="inferred from homology"/>
<gene>
    <name evidence="14" type="ORF">AB675_8908</name>
</gene>
<keyword evidence="2" id="KW-0813">Transport</keyword>
<comment type="caution">
    <text evidence="14">The sequence shown here is derived from an EMBL/GenBank/DDBJ whole genome shotgun (WGS) entry which is preliminary data.</text>
</comment>
<evidence type="ECO:0000256" key="5">
    <source>
        <dbReference type="ARBA" id="ARBA00022892"/>
    </source>
</evidence>
<evidence type="ECO:0000259" key="13">
    <source>
        <dbReference type="Pfam" id="PF03908"/>
    </source>
</evidence>
<dbReference type="RefSeq" id="XP_017996100.1">
    <property type="nucleotide sequence ID" value="XM_018149395.1"/>
</dbReference>
<dbReference type="InterPro" id="IPR005606">
    <property type="entry name" value="Sec20"/>
</dbReference>
<dbReference type="GO" id="GO:0005789">
    <property type="term" value="C:endoplasmic reticulum membrane"/>
    <property type="evidence" value="ECO:0007669"/>
    <property type="project" value="UniProtKB-SubCell"/>
</dbReference>
<feature type="region of interest" description="Disordered" evidence="11">
    <location>
        <begin position="127"/>
        <end position="161"/>
    </location>
</feature>
<comment type="subcellular location">
    <subcellularLocation>
        <location evidence="1">Endoplasmic reticulum membrane</location>
        <topology evidence="1">Single-pass type IV membrane protein</topology>
    </subcellularLocation>
</comment>
<feature type="coiled-coil region" evidence="10">
    <location>
        <begin position="42"/>
        <end position="110"/>
    </location>
</feature>
<keyword evidence="7 10" id="KW-0175">Coiled coil</keyword>
<evidence type="ECO:0000256" key="8">
    <source>
        <dbReference type="ARBA" id="ARBA00023136"/>
    </source>
</evidence>
<evidence type="ECO:0000256" key="11">
    <source>
        <dbReference type="SAM" id="MobiDB-lite"/>
    </source>
</evidence>
<dbReference type="PANTHER" id="PTHR12825:SF0">
    <property type="entry name" value="VESICLE TRANSPORT PROTEIN SEC20"/>
    <property type="match status" value="1"/>
</dbReference>
<dbReference type="Proteomes" id="UP000038010">
    <property type="component" value="Unassembled WGS sequence"/>
</dbReference>
<dbReference type="GO" id="GO:0006890">
    <property type="term" value="P:retrograde vesicle-mediated transport, Golgi to endoplasmic reticulum"/>
    <property type="evidence" value="ECO:0007669"/>
    <property type="project" value="InterPro"/>
</dbReference>
<dbReference type="VEuPathDB" id="FungiDB:AB675_8908"/>
<keyword evidence="8 12" id="KW-0472">Membrane</keyword>
<dbReference type="Pfam" id="PF03908">
    <property type="entry name" value="Sec20"/>
    <property type="match status" value="1"/>
</dbReference>
<feature type="domain" description="Sec20 C-terminal" evidence="13">
    <location>
        <begin position="162"/>
        <end position="251"/>
    </location>
</feature>
<dbReference type="EMBL" id="LFJN01000033">
    <property type="protein sequence ID" value="KPI36137.1"/>
    <property type="molecule type" value="Genomic_DNA"/>
</dbReference>
<name>A0A0N1H3H4_9EURO</name>
<evidence type="ECO:0000256" key="12">
    <source>
        <dbReference type="SAM" id="Phobius"/>
    </source>
</evidence>
<comment type="similarity">
    <text evidence="9">Belongs to the SEC20 family.</text>
</comment>
<feature type="transmembrane region" description="Helical" evidence="12">
    <location>
        <begin position="230"/>
        <end position="248"/>
    </location>
</feature>
<organism evidence="14 15">
    <name type="scientific">Cyphellophora attinorum</name>
    <dbReference type="NCBI Taxonomy" id="1664694"/>
    <lineage>
        <taxon>Eukaryota</taxon>
        <taxon>Fungi</taxon>
        <taxon>Dikarya</taxon>
        <taxon>Ascomycota</taxon>
        <taxon>Pezizomycotina</taxon>
        <taxon>Eurotiomycetes</taxon>
        <taxon>Chaetothyriomycetidae</taxon>
        <taxon>Chaetothyriales</taxon>
        <taxon>Cyphellophoraceae</taxon>
        <taxon>Cyphellophora</taxon>
    </lineage>
</organism>
<evidence type="ECO:0000313" key="14">
    <source>
        <dbReference type="EMBL" id="KPI36137.1"/>
    </source>
</evidence>
<keyword evidence="5" id="KW-0931">ER-Golgi transport</keyword>
<evidence type="ECO:0000256" key="3">
    <source>
        <dbReference type="ARBA" id="ARBA00022692"/>
    </source>
</evidence>
<reference evidence="14 15" key="1">
    <citation type="submission" date="2015-06" db="EMBL/GenBank/DDBJ databases">
        <title>Draft genome of the ant-associated black yeast Phialophora attae CBS 131958.</title>
        <authorList>
            <person name="Moreno L.F."/>
            <person name="Stielow B.J."/>
            <person name="de Hoog S."/>
            <person name="Vicente V.A."/>
            <person name="Weiss V.A."/>
            <person name="de Vries M."/>
            <person name="Cruz L.M."/>
            <person name="Souza E.M."/>
        </authorList>
    </citation>
    <scope>NUCLEOTIDE SEQUENCE [LARGE SCALE GENOMIC DNA]</scope>
    <source>
        <strain evidence="14 15">CBS 131958</strain>
    </source>
</reference>
<dbReference type="GO" id="GO:0031201">
    <property type="term" value="C:SNARE complex"/>
    <property type="evidence" value="ECO:0007669"/>
    <property type="project" value="TreeGrafter"/>
</dbReference>
<evidence type="ECO:0000256" key="10">
    <source>
        <dbReference type="SAM" id="Coils"/>
    </source>
</evidence>
<evidence type="ECO:0000256" key="4">
    <source>
        <dbReference type="ARBA" id="ARBA00022824"/>
    </source>
</evidence>
<dbReference type="STRING" id="1664694.A0A0N1H3H4"/>
<sequence length="383" mass="42580">MSHTLARKLQLLHDSLKTTLSQIQHLQSLPPASTDSDRLDLANDIHASLKEHEDTLELLRQELDDDAPPATRRTAASAAQVENERNADQIARLQEDLRSARAKFRRAQLQAKRSADNAKLKEREALFKRNNAADESGSTPTPHSRRPGQERLTKEDIERNAAEDVTRALRRTHNAMTANIGQSQATQQALDETQEMLKGLAETYGGTGDMLKNSRALVGSLVRSNKSDTWYLQTSFYLMVVTIAWLVFRRLLYGPLWWLVWLPIKLLWSLMAVGMGAVAGGGGALTNGTLSHASVPTSIPGQQVTVDIGSIFGGKRGEDAAKHADAPPHVEEVGRMAEAAADGETNVNDTPEEERQRQEEMPRNPKKRMMEVDMEADRRRDEL</sequence>
<feature type="transmembrane region" description="Helical" evidence="12">
    <location>
        <begin position="260"/>
        <end position="285"/>
    </location>
</feature>
<protein>
    <recommendedName>
        <fullName evidence="13">Sec20 C-terminal domain-containing protein</fullName>
    </recommendedName>
</protein>
<evidence type="ECO:0000256" key="6">
    <source>
        <dbReference type="ARBA" id="ARBA00022989"/>
    </source>
</evidence>
<dbReference type="PANTHER" id="PTHR12825">
    <property type="entry name" value="BNIP1-RELATED"/>
    <property type="match status" value="1"/>
</dbReference>
<evidence type="ECO:0000256" key="7">
    <source>
        <dbReference type="ARBA" id="ARBA00023054"/>
    </source>
</evidence>
<dbReference type="AlphaFoldDB" id="A0A0N1H3H4"/>
<feature type="compositionally biased region" description="Basic and acidic residues" evidence="11">
    <location>
        <begin position="317"/>
        <end position="335"/>
    </location>
</feature>
<evidence type="ECO:0000256" key="1">
    <source>
        <dbReference type="ARBA" id="ARBA00004163"/>
    </source>
</evidence>
<accession>A0A0N1H3H4</accession>
<keyword evidence="6 12" id="KW-1133">Transmembrane helix</keyword>
<keyword evidence="3 12" id="KW-0812">Transmembrane</keyword>
<keyword evidence="4" id="KW-0256">Endoplasmic reticulum</keyword>
<dbReference type="GO" id="GO:0005484">
    <property type="term" value="F:SNAP receptor activity"/>
    <property type="evidence" value="ECO:0007669"/>
    <property type="project" value="InterPro"/>
</dbReference>